<reference evidence="1" key="1">
    <citation type="submission" date="2021-11" db="EMBL/GenBank/DDBJ databases">
        <title>Study of the species diversity of bacterial strains isolated from a unique natural object - Shulgan-Tash cave (Bashkiria).</title>
        <authorList>
            <person name="Sazanova A.L."/>
            <person name="Chirak E.R."/>
            <person name="Safronova V.I."/>
        </authorList>
    </citation>
    <scope>NUCLEOTIDE SEQUENCE</scope>
    <source>
        <strain evidence="1">P1</strain>
    </source>
</reference>
<proteinExistence type="predicted"/>
<dbReference type="EMBL" id="CP087977">
    <property type="protein sequence ID" value="UUZ44517.1"/>
    <property type="molecule type" value="Genomic_DNA"/>
</dbReference>
<dbReference type="Proteomes" id="UP001059663">
    <property type="component" value="Chromosome"/>
</dbReference>
<name>A0AC61U3X9_9MICO</name>
<protein>
    <submittedName>
        <fullName evidence="1">Uncharacterized protein</fullName>
    </submittedName>
</protein>
<evidence type="ECO:0000313" key="2">
    <source>
        <dbReference type="Proteomes" id="UP001059663"/>
    </source>
</evidence>
<organism evidence="1 2">
    <name type="scientific">Janibacter limosus</name>
    <dbReference type="NCBI Taxonomy" id="53458"/>
    <lineage>
        <taxon>Bacteria</taxon>
        <taxon>Bacillati</taxon>
        <taxon>Actinomycetota</taxon>
        <taxon>Actinomycetes</taxon>
        <taxon>Micrococcales</taxon>
        <taxon>Intrasporangiaceae</taxon>
        <taxon>Janibacter</taxon>
    </lineage>
</organism>
<evidence type="ECO:0000313" key="1">
    <source>
        <dbReference type="EMBL" id="UUZ44517.1"/>
    </source>
</evidence>
<gene>
    <name evidence="1" type="ORF">LP422_19380</name>
</gene>
<accession>A0AC61U3X9</accession>
<sequence length="106" mass="10948">MREAQDSAAADRVTVAAEGERTVSLARASAEATEAMGAAEARAERARLAAQSEVAPQVLMAPALRELAGNLPDIDQLVLTPDVVSSVLGRLAVGQPPATTTAREEL</sequence>